<dbReference type="Pfam" id="PF02746">
    <property type="entry name" value="MR_MLE_N"/>
    <property type="match status" value="1"/>
</dbReference>
<protein>
    <submittedName>
        <fullName evidence="5">Mandelate racemase/muconate lactonizing enzyme family protein</fullName>
    </submittedName>
</protein>
<dbReference type="PANTHER" id="PTHR13794:SF58">
    <property type="entry name" value="MITOCHONDRIAL ENOLASE SUPERFAMILY MEMBER 1"/>
    <property type="match status" value="1"/>
</dbReference>
<gene>
    <name evidence="5" type="ORF">FEE95_20345</name>
</gene>
<dbReference type="PANTHER" id="PTHR13794">
    <property type="entry name" value="ENOLASE SUPERFAMILY, MANDELATE RACEMASE"/>
    <property type="match status" value="1"/>
</dbReference>
<dbReference type="InterPro" id="IPR013341">
    <property type="entry name" value="Mandelate_racemase_N_dom"/>
</dbReference>
<evidence type="ECO:0000256" key="1">
    <source>
        <dbReference type="ARBA" id="ARBA00001946"/>
    </source>
</evidence>
<dbReference type="InterPro" id="IPR036849">
    <property type="entry name" value="Enolase-like_C_sf"/>
</dbReference>
<keyword evidence="3" id="KW-0460">Magnesium</keyword>
<accession>A0A5S3PH07</accession>
<dbReference type="InterPro" id="IPR046945">
    <property type="entry name" value="RHMD-like"/>
</dbReference>
<dbReference type="InterPro" id="IPR029065">
    <property type="entry name" value="Enolase_C-like"/>
</dbReference>
<dbReference type="CDD" id="cd03316">
    <property type="entry name" value="MR_like"/>
    <property type="match status" value="1"/>
</dbReference>
<feature type="domain" description="Mandelate racemase/muconate lactonizing enzyme C-terminal" evidence="4">
    <location>
        <begin position="145"/>
        <end position="241"/>
    </location>
</feature>
<dbReference type="Proteomes" id="UP000310314">
    <property type="component" value="Unassembled WGS sequence"/>
</dbReference>
<reference evidence="5 6" key="1">
    <citation type="submission" date="2019-05" db="EMBL/GenBank/DDBJ databases">
        <authorList>
            <person name="Zhang J.-Y."/>
            <person name="Feg X."/>
            <person name="Du Z.-J."/>
        </authorList>
    </citation>
    <scope>NUCLEOTIDE SEQUENCE [LARGE SCALE GENOMIC DNA]</scope>
    <source>
        <strain evidence="5 6">RZ26</strain>
    </source>
</reference>
<dbReference type="Gene3D" id="3.30.390.10">
    <property type="entry name" value="Enolase-like, N-terminal domain"/>
    <property type="match status" value="1"/>
</dbReference>
<dbReference type="GO" id="GO:0016854">
    <property type="term" value="F:racemase and epimerase activity"/>
    <property type="evidence" value="ECO:0007669"/>
    <property type="project" value="UniProtKB-ARBA"/>
</dbReference>
<dbReference type="GO" id="GO:0016836">
    <property type="term" value="F:hydro-lyase activity"/>
    <property type="evidence" value="ECO:0007669"/>
    <property type="project" value="TreeGrafter"/>
</dbReference>
<dbReference type="InterPro" id="IPR013342">
    <property type="entry name" value="Mandelate_racemase_C"/>
</dbReference>
<name>A0A5S3PH07_9FLAO</name>
<dbReference type="OrthoDB" id="9796450at2"/>
<dbReference type="SFLD" id="SFLDG00179">
    <property type="entry name" value="mandelate_racemase"/>
    <property type="match status" value="1"/>
</dbReference>
<dbReference type="GO" id="GO:0000287">
    <property type="term" value="F:magnesium ion binding"/>
    <property type="evidence" value="ECO:0007669"/>
    <property type="project" value="TreeGrafter"/>
</dbReference>
<dbReference type="SUPFAM" id="SSF51604">
    <property type="entry name" value="Enolase C-terminal domain-like"/>
    <property type="match status" value="1"/>
</dbReference>
<dbReference type="RefSeq" id="WP_138659871.1">
    <property type="nucleotide sequence ID" value="NZ_VATY01000005.1"/>
</dbReference>
<evidence type="ECO:0000313" key="5">
    <source>
        <dbReference type="EMBL" id="TMM53412.1"/>
    </source>
</evidence>
<dbReference type="EMBL" id="VATY01000005">
    <property type="protein sequence ID" value="TMM53412.1"/>
    <property type="molecule type" value="Genomic_DNA"/>
</dbReference>
<dbReference type="SUPFAM" id="SSF54826">
    <property type="entry name" value="Enolase N-terminal domain-like"/>
    <property type="match status" value="1"/>
</dbReference>
<proteinExistence type="predicted"/>
<sequence>MKINKVETFVLSDKLQESFFFSQWEYSERRICIVKVSTDDGLVGWGEGYGPADVIQAGIKSIAPLLIGKNPIEQETLWFDMYRKTLDYARRGVLAASISAVDVALWDLKGKALNLPVSVLMGGQHRKKVVPYATGLYFSKGENLIEKLVQEAKNYVDRGFKAIKMKVGLSVEKDVAIVKAVRKAIGNEIKLMIDSNHAYSLREAAELARKVEACDIGWFEEPVSPEFYHHYRELRGKTSIPIAGGECEYLRYGFQQLLQNDSVDILQVDICSAGGLTEAKRIATLASTRGVEVIPHVWGTGIAFHAALHFIANLEPIPGRVYPPDMYIEYDRTENGIREALTAPEIQMKNGYIDVPQLPGLGFEVDEAIVRHYSTEIMI</sequence>
<dbReference type="InterPro" id="IPR029017">
    <property type="entry name" value="Enolase-like_N"/>
</dbReference>
<keyword evidence="6" id="KW-1185">Reference proteome</keyword>
<keyword evidence="2" id="KW-0479">Metal-binding</keyword>
<organism evidence="5 6">
    <name type="scientific">Maribacter algarum</name>
    <name type="common">ex Zhang et al. 2020</name>
    <dbReference type="NCBI Taxonomy" id="2578118"/>
    <lineage>
        <taxon>Bacteria</taxon>
        <taxon>Pseudomonadati</taxon>
        <taxon>Bacteroidota</taxon>
        <taxon>Flavobacteriia</taxon>
        <taxon>Flavobacteriales</taxon>
        <taxon>Flavobacteriaceae</taxon>
        <taxon>Maribacter</taxon>
    </lineage>
</organism>
<evidence type="ECO:0000256" key="3">
    <source>
        <dbReference type="ARBA" id="ARBA00022842"/>
    </source>
</evidence>
<dbReference type="GO" id="GO:0016052">
    <property type="term" value="P:carbohydrate catabolic process"/>
    <property type="evidence" value="ECO:0007669"/>
    <property type="project" value="TreeGrafter"/>
</dbReference>
<comment type="caution">
    <text evidence="5">The sequence shown here is derived from an EMBL/GenBank/DDBJ whole genome shotgun (WGS) entry which is preliminary data.</text>
</comment>
<evidence type="ECO:0000256" key="2">
    <source>
        <dbReference type="ARBA" id="ARBA00022723"/>
    </source>
</evidence>
<evidence type="ECO:0000259" key="4">
    <source>
        <dbReference type="SMART" id="SM00922"/>
    </source>
</evidence>
<dbReference type="AlphaFoldDB" id="A0A5S3PH07"/>
<evidence type="ECO:0000313" key="6">
    <source>
        <dbReference type="Proteomes" id="UP000310314"/>
    </source>
</evidence>
<comment type="cofactor">
    <cofactor evidence="1">
        <name>Mg(2+)</name>
        <dbReference type="ChEBI" id="CHEBI:18420"/>
    </cofactor>
</comment>
<dbReference type="SFLD" id="SFLDS00001">
    <property type="entry name" value="Enolase"/>
    <property type="match status" value="1"/>
</dbReference>
<dbReference type="SMART" id="SM00922">
    <property type="entry name" value="MR_MLE"/>
    <property type="match status" value="1"/>
</dbReference>
<dbReference type="Pfam" id="PF13378">
    <property type="entry name" value="MR_MLE_C"/>
    <property type="match status" value="1"/>
</dbReference>
<dbReference type="Gene3D" id="3.20.20.120">
    <property type="entry name" value="Enolase-like C-terminal domain"/>
    <property type="match status" value="1"/>
</dbReference>